<feature type="binding site" evidence="7">
    <location>
        <position position="90"/>
    </location>
    <ligand>
        <name>substrate</name>
    </ligand>
</feature>
<dbReference type="SFLD" id="SFLDS00003">
    <property type="entry name" value="Haloacid_Dehalogenase"/>
    <property type="match status" value="1"/>
</dbReference>
<dbReference type="InterPro" id="IPR036412">
    <property type="entry name" value="HAD-like_sf"/>
</dbReference>
<dbReference type="NCBIfam" id="TIGR01670">
    <property type="entry name" value="KdsC-phosphatas"/>
    <property type="match status" value="1"/>
</dbReference>
<accession>A0A401G078</accession>
<evidence type="ECO:0000256" key="7">
    <source>
        <dbReference type="PIRSR" id="PIRSR006118-1"/>
    </source>
</evidence>
<evidence type="ECO:0000256" key="5">
    <source>
        <dbReference type="ARBA" id="ARBA00022801"/>
    </source>
</evidence>
<comment type="similarity">
    <text evidence="2">Belongs to the KdsC family.</text>
</comment>
<evidence type="ECO:0000256" key="2">
    <source>
        <dbReference type="ARBA" id="ARBA00005893"/>
    </source>
</evidence>
<keyword evidence="6 8" id="KW-0460">Magnesium</keyword>
<sequence>MNLTPDLTEKLERTELLLLDVDGVLTDGGIIYDDDGKEIKIFNVRDGLGIRMAMDAGIGIGIVTGRSSGALRHRCRNLGIDYIFDGVKHKAAVLEKITDQTGVAPGQMAFVGDDLPDLPLMRRVGLSVAVSDAHEMVIGAAHLVTSRGGGCGAVREICDALLKARGAWERMLNRFE</sequence>
<dbReference type="NCBIfam" id="TIGR01662">
    <property type="entry name" value="HAD-SF-IIIA"/>
    <property type="match status" value="1"/>
</dbReference>
<feature type="binding site" evidence="7">
    <location>
        <position position="22"/>
    </location>
    <ligand>
        <name>substrate</name>
    </ligand>
</feature>
<dbReference type="GO" id="GO:0008781">
    <property type="term" value="F:N-acylneuraminate cytidylyltransferase activity"/>
    <property type="evidence" value="ECO:0007669"/>
    <property type="project" value="TreeGrafter"/>
</dbReference>
<reference evidence="10" key="2">
    <citation type="submission" date="2019-01" db="EMBL/GenBank/DDBJ databases">
        <title>Genome sequence of Desulfonema ishimotonii strain Tokyo 01.</title>
        <authorList>
            <person name="Fukui M."/>
        </authorList>
    </citation>
    <scope>NUCLEOTIDE SEQUENCE [LARGE SCALE GENOMIC DNA]</scope>
    <source>
        <strain evidence="10">Tokyo 01</strain>
    </source>
</reference>
<name>A0A401G078_9BACT</name>
<evidence type="ECO:0000313" key="9">
    <source>
        <dbReference type="EMBL" id="GBC62629.1"/>
    </source>
</evidence>
<dbReference type="InterPro" id="IPR006549">
    <property type="entry name" value="HAD-SF_hydro_IIIA"/>
</dbReference>
<proteinExistence type="inferred from homology"/>
<evidence type="ECO:0000256" key="4">
    <source>
        <dbReference type="ARBA" id="ARBA00022723"/>
    </source>
</evidence>
<keyword evidence="10" id="KW-1185">Reference proteome</keyword>
<dbReference type="SFLD" id="SFLDG01138">
    <property type="entry name" value="C1.6.2:_Deoxy-d-mannose-octulo"/>
    <property type="match status" value="1"/>
</dbReference>
<dbReference type="PIRSF" id="PIRSF006118">
    <property type="entry name" value="KDO8-P_Ptase"/>
    <property type="match status" value="1"/>
</dbReference>
<dbReference type="SUPFAM" id="SSF56784">
    <property type="entry name" value="HAD-like"/>
    <property type="match status" value="1"/>
</dbReference>
<dbReference type="Gene3D" id="3.40.50.1000">
    <property type="entry name" value="HAD superfamily/HAD-like"/>
    <property type="match status" value="1"/>
</dbReference>
<comment type="subunit">
    <text evidence="3">Homotetramer.</text>
</comment>
<dbReference type="GO" id="GO:0046872">
    <property type="term" value="F:metal ion binding"/>
    <property type="evidence" value="ECO:0007669"/>
    <property type="project" value="UniProtKB-KW"/>
</dbReference>
<evidence type="ECO:0000256" key="1">
    <source>
        <dbReference type="ARBA" id="ARBA00001946"/>
    </source>
</evidence>
<dbReference type="InterPro" id="IPR023214">
    <property type="entry name" value="HAD_sf"/>
</dbReference>
<feature type="binding site" evidence="8">
    <location>
        <position position="20"/>
    </location>
    <ligand>
        <name>Mg(2+)</name>
        <dbReference type="ChEBI" id="CHEBI:18420"/>
    </ligand>
</feature>
<evidence type="ECO:0000256" key="3">
    <source>
        <dbReference type="ARBA" id="ARBA00011881"/>
    </source>
</evidence>
<dbReference type="InterPro" id="IPR010023">
    <property type="entry name" value="KdsC_fam"/>
</dbReference>
<evidence type="ECO:0000256" key="6">
    <source>
        <dbReference type="ARBA" id="ARBA00022842"/>
    </source>
</evidence>
<dbReference type="RefSeq" id="WP_124329786.1">
    <property type="nucleotide sequence ID" value="NZ_BEXT01000001.1"/>
</dbReference>
<feature type="binding site" evidence="7">
    <location>
        <position position="74"/>
    </location>
    <ligand>
        <name>substrate</name>
    </ligand>
</feature>
<organism evidence="9 10">
    <name type="scientific">Desulfonema ishimotonii</name>
    <dbReference type="NCBI Taxonomy" id="45657"/>
    <lineage>
        <taxon>Bacteria</taxon>
        <taxon>Pseudomonadati</taxon>
        <taxon>Thermodesulfobacteriota</taxon>
        <taxon>Desulfobacteria</taxon>
        <taxon>Desulfobacterales</taxon>
        <taxon>Desulfococcaceae</taxon>
        <taxon>Desulfonema</taxon>
    </lineage>
</organism>
<dbReference type="PANTHER" id="PTHR21485:SF3">
    <property type="entry name" value="N-ACYLNEURAMINATE CYTIDYLYLTRANSFERASE"/>
    <property type="match status" value="1"/>
</dbReference>
<dbReference type="OrthoDB" id="9805604at2"/>
<comment type="caution">
    <text evidence="9">The sequence shown here is derived from an EMBL/GenBank/DDBJ whole genome shotgun (WGS) entry which is preliminary data.</text>
</comment>
<dbReference type="Proteomes" id="UP000288096">
    <property type="component" value="Unassembled WGS sequence"/>
</dbReference>
<dbReference type="GO" id="GO:0016788">
    <property type="term" value="F:hydrolase activity, acting on ester bonds"/>
    <property type="evidence" value="ECO:0007669"/>
    <property type="project" value="InterPro"/>
</dbReference>
<keyword evidence="4 8" id="KW-0479">Metal-binding</keyword>
<gene>
    <name evidence="9" type="ORF">DENIS_3602</name>
</gene>
<evidence type="ECO:0000313" key="10">
    <source>
        <dbReference type="Proteomes" id="UP000288096"/>
    </source>
</evidence>
<dbReference type="EMBL" id="BEXT01000001">
    <property type="protein sequence ID" value="GBC62629.1"/>
    <property type="molecule type" value="Genomic_DNA"/>
</dbReference>
<feature type="binding site" evidence="7">
    <location>
        <position position="66"/>
    </location>
    <ligand>
        <name>substrate</name>
    </ligand>
</feature>
<keyword evidence="5" id="KW-0378">Hydrolase</keyword>
<dbReference type="CDD" id="cd01630">
    <property type="entry name" value="HAD_KDO-like"/>
    <property type="match status" value="1"/>
</dbReference>
<dbReference type="Pfam" id="PF08282">
    <property type="entry name" value="Hydrolase_3"/>
    <property type="match status" value="1"/>
</dbReference>
<comment type="cofactor">
    <cofactor evidence="1 8">
        <name>Mg(2+)</name>
        <dbReference type="ChEBI" id="CHEBI:18420"/>
    </cofactor>
</comment>
<reference evidence="10" key="1">
    <citation type="submission" date="2017-11" db="EMBL/GenBank/DDBJ databases">
        <authorList>
            <person name="Watanabe M."/>
            <person name="Kojima H."/>
        </authorList>
    </citation>
    <scope>NUCLEOTIDE SEQUENCE [LARGE SCALE GENOMIC DNA]</scope>
    <source>
        <strain evidence="10">Tokyo 01</strain>
    </source>
</reference>
<evidence type="ECO:0000256" key="8">
    <source>
        <dbReference type="PIRSR" id="PIRSR006118-2"/>
    </source>
</evidence>
<dbReference type="FunFam" id="3.40.50.1000:FF:000029">
    <property type="entry name" value="3-deoxy-D-manno-octulosonate 8-phosphate phosphatase KdsC"/>
    <property type="match status" value="1"/>
</dbReference>
<dbReference type="PANTHER" id="PTHR21485">
    <property type="entry name" value="HAD SUPERFAMILY MEMBERS CMAS AND KDSC"/>
    <property type="match status" value="1"/>
</dbReference>
<feature type="binding site" evidence="7">
    <location>
        <position position="51"/>
    </location>
    <ligand>
        <name>substrate</name>
    </ligand>
</feature>
<protein>
    <submittedName>
        <fullName evidence="9">Phenylphosphate carboxylase subunit delta</fullName>
    </submittedName>
</protein>
<dbReference type="AlphaFoldDB" id="A0A401G078"/>
<feature type="binding site" evidence="8">
    <location>
        <position position="113"/>
    </location>
    <ligand>
        <name>Mg(2+)</name>
        <dbReference type="ChEBI" id="CHEBI:18420"/>
    </ligand>
</feature>
<dbReference type="SFLD" id="SFLDG01136">
    <property type="entry name" value="C1.6:_Phosphoserine_Phosphatas"/>
    <property type="match status" value="1"/>
</dbReference>
<dbReference type="InterPro" id="IPR050793">
    <property type="entry name" value="CMP-NeuNAc_synthase"/>
</dbReference>